<dbReference type="Proteomes" id="UP000249340">
    <property type="component" value="Chromosome"/>
</dbReference>
<comment type="function">
    <text evidence="8">Ferredoxins are iron-sulfur proteins that transfer electrons in a wide variety of metabolic reactions.</text>
</comment>
<proteinExistence type="predicted"/>
<evidence type="ECO:0000313" key="10">
    <source>
        <dbReference type="Proteomes" id="UP000249340"/>
    </source>
</evidence>
<dbReference type="Pfam" id="PF13459">
    <property type="entry name" value="Fer4_15"/>
    <property type="match status" value="1"/>
</dbReference>
<evidence type="ECO:0000256" key="3">
    <source>
        <dbReference type="ARBA" id="ARBA00022723"/>
    </source>
</evidence>
<dbReference type="PRINTS" id="PR00352">
    <property type="entry name" value="3FE4SFRDOXIN"/>
</dbReference>
<comment type="cofactor">
    <cofactor evidence="1">
        <name>[3Fe-4S] cluster</name>
        <dbReference type="ChEBI" id="CHEBI:21137"/>
    </cofactor>
</comment>
<gene>
    <name evidence="9" type="ORF">C7M71_025870</name>
</gene>
<keyword evidence="3 8" id="KW-0479">Metal-binding</keyword>
<evidence type="ECO:0000256" key="6">
    <source>
        <dbReference type="ARBA" id="ARBA00023014"/>
    </source>
</evidence>
<evidence type="ECO:0000256" key="8">
    <source>
        <dbReference type="RuleBase" id="RU368020"/>
    </source>
</evidence>
<keyword evidence="5 8" id="KW-0408">Iron</keyword>
<keyword evidence="6 8" id="KW-0411">Iron-sulfur</keyword>
<accession>A0A345T2W1</accession>
<name>A0A345T2W1_9ACTN</name>
<dbReference type="KEGG" id="stri:C7M71_025870"/>
<dbReference type="RefSeq" id="WP_111490646.1">
    <property type="nucleotide sequence ID" value="NZ_CP031264.1"/>
</dbReference>
<protein>
    <recommendedName>
        <fullName evidence="8">Ferredoxin</fullName>
    </recommendedName>
</protein>
<dbReference type="InterPro" id="IPR001080">
    <property type="entry name" value="3Fe4S_ferredoxin"/>
</dbReference>
<dbReference type="PANTHER" id="PTHR36923">
    <property type="entry name" value="FERREDOXIN"/>
    <property type="match status" value="1"/>
</dbReference>
<dbReference type="GO" id="GO:0051538">
    <property type="term" value="F:3 iron, 4 sulfur cluster binding"/>
    <property type="evidence" value="ECO:0007669"/>
    <property type="project" value="UniProtKB-KW"/>
</dbReference>
<dbReference type="EMBL" id="CP031264">
    <property type="protein sequence ID" value="AXI80316.1"/>
    <property type="molecule type" value="Genomic_DNA"/>
</dbReference>
<keyword evidence="4 8" id="KW-0249">Electron transport</keyword>
<dbReference type="SUPFAM" id="SSF54862">
    <property type="entry name" value="4Fe-4S ferredoxins"/>
    <property type="match status" value="1"/>
</dbReference>
<evidence type="ECO:0000256" key="1">
    <source>
        <dbReference type="ARBA" id="ARBA00001927"/>
    </source>
</evidence>
<keyword evidence="7" id="KW-0003">3Fe-4S</keyword>
<dbReference type="OrthoDB" id="9803319at2"/>
<dbReference type="AlphaFoldDB" id="A0A345T2W1"/>
<dbReference type="GO" id="GO:0009055">
    <property type="term" value="F:electron transfer activity"/>
    <property type="evidence" value="ECO:0007669"/>
    <property type="project" value="UniProtKB-UniRule"/>
</dbReference>
<organism evidence="9 10">
    <name type="scientific">Peterkaempfera bronchialis</name>
    <dbReference type="NCBI Taxonomy" id="2126346"/>
    <lineage>
        <taxon>Bacteria</taxon>
        <taxon>Bacillati</taxon>
        <taxon>Actinomycetota</taxon>
        <taxon>Actinomycetes</taxon>
        <taxon>Kitasatosporales</taxon>
        <taxon>Streptomycetaceae</taxon>
        <taxon>Peterkaempfera</taxon>
    </lineage>
</organism>
<dbReference type="Gene3D" id="3.30.70.20">
    <property type="match status" value="1"/>
</dbReference>
<sequence>MEIAIDRDRCLGAGQCVLAAREVFDQDERDGLAFLLVERPADRLREAVYEARDTCPAGAVTVRED</sequence>
<evidence type="ECO:0000256" key="2">
    <source>
        <dbReference type="ARBA" id="ARBA00022448"/>
    </source>
</evidence>
<evidence type="ECO:0000256" key="4">
    <source>
        <dbReference type="ARBA" id="ARBA00022982"/>
    </source>
</evidence>
<dbReference type="PANTHER" id="PTHR36923:SF3">
    <property type="entry name" value="FERREDOXIN"/>
    <property type="match status" value="1"/>
</dbReference>
<evidence type="ECO:0000256" key="7">
    <source>
        <dbReference type="ARBA" id="ARBA00023291"/>
    </source>
</evidence>
<evidence type="ECO:0000313" key="9">
    <source>
        <dbReference type="EMBL" id="AXI80316.1"/>
    </source>
</evidence>
<evidence type="ECO:0000256" key="5">
    <source>
        <dbReference type="ARBA" id="ARBA00023004"/>
    </source>
</evidence>
<keyword evidence="10" id="KW-1185">Reference proteome</keyword>
<dbReference type="InterPro" id="IPR051269">
    <property type="entry name" value="Fe-S_cluster_ET"/>
</dbReference>
<dbReference type="GO" id="GO:0005506">
    <property type="term" value="F:iron ion binding"/>
    <property type="evidence" value="ECO:0007669"/>
    <property type="project" value="UniProtKB-UniRule"/>
</dbReference>
<reference evidence="10" key="1">
    <citation type="submission" date="2018-07" db="EMBL/GenBank/DDBJ databases">
        <title>Streptacidiphilus bronchialis DSM 106435 chromosome.</title>
        <authorList>
            <person name="Batra D."/>
            <person name="Gulvik C.A."/>
        </authorList>
    </citation>
    <scope>NUCLEOTIDE SEQUENCE [LARGE SCALE GENOMIC DNA]</scope>
    <source>
        <strain evidence="10">DSM 106435</strain>
    </source>
</reference>
<keyword evidence="2 8" id="KW-0813">Transport</keyword>